<dbReference type="Proteomes" id="UP000449547">
    <property type="component" value="Unassembled WGS sequence"/>
</dbReference>
<keyword evidence="1" id="KW-0812">Transmembrane</keyword>
<accession>A0A642ULE4</accession>
<organism evidence="2 3">
    <name type="scientific">Diutina rugosa</name>
    <name type="common">Yeast</name>
    <name type="synonym">Candida rugosa</name>
    <dbReference type="NCBI Taxonomy" id="5481"/>
    <lineage>
        <taxon>Eukaryota</taxon>
        <taxon>Fungi</taxon>
        <taxon>Dikarya</taxon>
        <taxon>Ascomycota</taxon>
        <taxon>Saccharomycotina</taxon>
        <taxon>Pichiomycetes</taxon>
        <taxon>Debaryomycetaceae</taxon>
        <taxon>Diutina</taxon>
    </lineage>
</organism>
<comment type="caution">
    <text evidence="2">The sequence shown here is derived from an EMBL/GenBank/DDBJ whole genome shotgun (WGS) entry which is preliminary data.</text>
</comment>
<name>A0A642ULE4_DIURU</name>
<evidence type="ECO:0000256" key="1">
    <source>
        <dbReference type="SAM" id="Phobius"/>
    </source>
</evidence>
<protein>
    <submittedName>
        <fullName evidence="2">Uncharacterized protein</fullName>
    </submittedName>
</protein>
<keyword evidence="1" id="KW-1133">Transmembrane helix</keyword>
<keyword evidence="1" id="KW-0472">Membrane</keyword>
<sequence>MDIWSERRAALYGSSDSIRSGLYAFSGMIILSRHNHQYIMYDAPVDDGSELSIAKIYNLAVNSYQYLLQETTRLMGKVLDHTITQTEAKILMVALLFLLSILGCKPAGTCPLVDFTRGGHDFISYSIRYLRTNNVLLPLLQGSPFAYRLPTFDENHTSTLPFLARIVEYIDGHATELGSENDLSTIRYAFSSFEPHVYRTTLSENPHYYYHYFVTMKMEMWDLVYAQHSLALSWLNLVAAYAFLFKLYFIRTNNVWIEYMEWYRTWHGHTYYWDAPLYHMVVEQTVVVDDYTQLHLFDPVEFATNHQV</sequence>
<keyword evidence="3" id="KW-1185">Reference proteome</keyword>
<dbReference type="OrthoDB" id="3546279at2759"/>
<dbReference type="AlphaFoldDB" id="A0A642ULE4"/>
<evidence type="ECO:0000313" key="2">
    <source>
        <dbReference type="EMBL" id="KAA8897559.1"/>
    </source>
</evidence>
<evidence type="ECO:0000313" key="3">
    <source>
        <dbReference type="Proteomes" id="UP000449547"/>
    </source>
</evidence>
<dbReference type="RefSeq" id="XP_034010034.1">
    <property type="nucleotide sequence ID" value="XM_034158109.1"/>
</dbReference>
<feature type="transmembrane region" description="Helical" evidence="1">
    <location>
        <begin position="231"/>
        <end position="250"/>
    </location>
</feature>
<reference evidence="2 3" key="1">
    <citation type="submission" date="2019-07" db="EMBL/GenBank/DDBJ databases">
        <title>Genome assembly of two rare yeast pathogens: Diutina rugosa and Trichomonascus ciferrii.</title>
        <authorList>
            <person name="Mixao V."/>
            <person name="Saus E."/>
            <person name="Hansen A."/>
            <person name="Lass-Flor C."/>
            <person name="Gabaldon T."/>
        </authorList>
    </citation>
    <scope>NUCLEOTIDE SEQUENCE [LARGE SCALE GENOMIC DNA]</scope>
    <source>
        <strain evidence="2 3">CBS 613</strain>
    </source>
</reference>
<dbReference type="VEuPathDB" id="FungiDB:DIURU_005158"/>
<gene>
    <name evidence="2" type="ORF">DIURU_005158</name>
</gene>
<dbReference type="EMBL" id="SWFT01000155">
    <property type="protein sequence ID" value="KAA8897559.1"/>
    <property type="molecule type" value="Genomic_DNA"/>
</dbReference>
<dbReference type="GeneID" id="54783809"/>
<proteinExistence type="predicted"/>